<reference evidence="14" key="1">
    <citation type="submission" date="2022-04" db="EMBL/GenBank/DDBJ databases">
        <title>Carnegiea gigantea Genome sequencing and assembly v2.</title>
        <authorList>
            <person name="Copetti D."/>
            <person name="Sanderson M.J."/>
            <person name="Burquez A."/>
            <person name="Wojciechowski M.F."/>
        </authorList>
    </citation>
    <scope>NUCLEOTIDE SEQUENCE</scope>
    <source>
        <strain evidence="14">SGP5-SGP5p</strain>
        <tissue evidence="14">Aerial part</tissue>
    </source>
</reference>
<keyword evidence="7" id="KW-0934">Plastid</keyword>
<comment type="subcellular location">
    <subcellularLocation>
        <location evidence="1">Plastid</location>
        <location evidence="1">Chloroplast outer membrane</location>
        <topology evidence="1">Multi-pass membrane protein</topology>
    </subcellularLocation>
    <subcellularLocation>
        <location evidence="2">Plastid</location>
        <location evidence="2">Etioplast membrane</location>
        <topology evidence="2">Multi-pass membrane protein</topology>
    </subcellularLocation>
</comment>
<evidence type="ECO:0000256" key="13">
    <source>
        <dbReference type="ARBA" id="ARBA00024941"/>
    </source>
</evidence>
<dbReference type="OrthoDB" id="503907at2759"/>
<dbReference type="PANTHER" id="PTHR35993:SF1">
    <property type="entry name" value="OUTER ENVELOPE PORE PROTEIN 21B, CHLOROPLASTIC"/>
    <property type="match status" value="1"/>
</dbReference>
<keyword evidence="10" id="KW-0406">Ion transport</keyword>
<dbReference type="GO" id="GO:0034426">
    <property type="term" value="C:etioplast membrane"/>
    <property type="evidence" value="ECO:0007669"/>
    <property type="project" value="UniProtKB-SubCell"/>
</dbReference>
<keyword evidence="9" id="KW-1002">Plastid outer membrane</keyword>
<evidence type="ECO:0000256" key="11">
    <source>
        <dbReference type="ARBA" id="ARBA00023114"/>
    </source>
</evidence>
<organism evidence="14 15">
    <name type="scientific">Carnegiea gigantea</name>
    <dbReference type="NCBI Taxonomy" id="171969"/>
    <lineage>
        <taxon>Eukaryota</taxon>
        <taxon>Viridiplantae</taxon>
        <taxon>Streptophyta</taxon>
        <taxon>Embryophyta</taxon>
        <taxon>Tracheophyta</taxon>
        <taxon>Spermatophyta</taxon>
        <taxon>Magnoliopsida</taxon>
        <taxon>eudicotyledons</taxon>
        <taxon>Gunneridae</taxon>
        <taxon>Pentapetalae</taxon>
        <taxon>Caryophyllales</taxon>
        <taxon>Cactineae</taxon>
        <taxon>Cactaceae</taxon>
        <taxon>Cactoideae</taxon>
        <taxon>Echinocereeae</taxon>
        <taxon>Carnegiea</taxon>
    </lineage>
</organism>
<evidence type="ECO:0000313" key="14">
    <source>
        <dbReference type="EMBL" id="KAJ8433004.1"/>
    </source>
</evidence>
<evidence type="ECO:0000256" key="12">
    <source>
        <dbReference type="ARBA" id="ARBA00023136"/>
    </source>
</evidence>
<dbReference type="GO" id="GO:0009707">
    <property type="term" value="C:chloroplast outer membrane"/>
    <property type="evidence" value="ECO:0007669"/>
    <property type="project" value="UniProtKB-SubCell"/>
</dbReference>
<evidence type="ECO:0000256" key="10">
    <source>
        <dbReference type="ARBA" id="ARBA00023065"/>
    </source>
</evidence>
<dbReference type="PANTHER" id="PTHR35993">
    <property type="entry name" value="OUTER ENVELOPE PORE PROTEIN 21B, CHLOROPLASTIC"/>
    <property type="match status" value="1"/>
</dbReference>
<keyword evidence="6" id="KW-0150">Chloroplast</keyword>
<gene>
    <name evidence="14" type="ORF">Cgig2_010980</name>
</gene>
<evidence type="ECO:0000256" key="1">
    <source>
        <dbReference type="ARBA" id="ARBA00004396"/>
    </source>
</evidence>
<keyword evidence="15" id="KW-1185">Reference proteome</keyword>
<evidence type="ECO:0000313" key="15">
    <source>
        <dbReference type="Proteomes" id="UP001153076"/>
    </source>
</evidence>
<name>A0A9Q1Q947_9CARY</name>
<dbReference type="GO" id="GO:0044070">
    <property type="term" value="P:regulation of monoatomic anion transport"/>
    <property type="evidence" value="ECO:0007669"/>
    <property type="project" value="InterPro"/>
</dbReference>
<keyword evidence="11" id="KW-0626">Porin</keyword>
<accession>A0A9Q1Q947</accession>
<evidence type="ECO:0000256" key="6">
    <source>
        <dbReference type="ARBA" id="ARBA00022528"/>
    </source>
</evidence>
<dbReference type="GO" id="GO:0015288">
    <property type="term" value="F:porin activity"/>
    <property type="evidence" value="ECO:0007669"/>
    <property type="project" value="UniProtKB-KW"/>
</dbReference>
<evidence type="ECO:0000256" key="3">
    <source>
        <dbReference type="ARBA" id="ARBA00009945"/>
    </source>
</evidence>
<dbReference type="EMBL" id="JAKOGI010000566">
    <property type="protein sequence ID" value="KAJ8433004.1"/>
    <property type="molecule type" value="Genomic_DNA"/>
</dbReference>
<dbReference type="AlphaFoldDB" id="A0A9Q1Q947"/>
<keyword evidence="4" id="KW-0813">Transport</keyword>
<dbReference type="GO" id="GO:0046930">
    <property type="term" value="C:pore complex"/>
    <property type="evidence" value="ECO:0007669"/>
    <property type="project" value="UniProtKB-KW"/>
</dbReference>
<protein>
    <submittedName>
        <fullName evidence="14">Uncharacterized protein</fullName>
    </submittedName>
</protein>
<keyword evidence="8" id="KW-0812">Transmembrane</keyword>
<keyword evidence="12" id="KW-0472">Membrane</keyword>
<dbReference type="InterPro" id="IPR034575">
    <property type="entry name" value="OEP21"/>
</dbReference>
<dbReference type="Proteomes" id="UP001153076">
    <property type="component" value="Unassembled WGS sequence"/>
</dbReference>
<sequence>METSLRYSGDFKTLGIHTKEKFPIDSLTFFQISASLGLGMLYDRREKLRYTMHAKKAFPLSSRGLVSFHVKGRCNADQDFNKKDSKAAVELNWSIFNLQKDQNVRFKVGYNIIDRLLWAGFLSGLEQAMLASKCPVIPLRSDGICLNSQRKEIGLRSNPFHVPCMQVRENNWTVNADANGRWNSQWTN</sequence>
<comment type="similarity">
    <text evidence="3">Belongs to the plastid outer envelope porin OEP21 (TC 1.B.29) family.</text>
</comment>
<evidence type="ECO:0000256" key="5">
    <source>
        <dbReference type="ARBA" id="ARBA00022452"/>
    </source>
</evidence>
<evidence type="ECO:0000256" key="7">
    <source>
        <dbReference type="ARBA" id="ARBA00022640"/>
    </source>
</evidence>
<comment type="function">
    <text evidence="13">Voltage-dependent rectifying anion channel that facilitates the translocation between chloroplast and cytoplasm of phosphorylated carbohydrates such as triosephosphate, 3-phosphoglycerate and inorganic phosphate (Pi) depending of ATP to triosephosphate ratio in the plastidial intermembrane space; in high triosephosphate/ATP conditions (e.g. photosynthesis), export of triosphosphate from chloroplast (outward rectifying channels), but in high ATP/triosephosphate conditions (e.g. dark phase), import of phosphosolutes (inward rectifying channels).</text>
</comment>
<evidence type="ECO:0000256" key="4">
    <source>
        <dbReference type="ARBA" id="ARBA00022448"/>
    </source>
</evidence>
<comment type="caution">
    <text evidence="14">The sequence shown here is derived from an EMBL/GenBank/DDBJ whole genome shotgun (WGS) entry which is preliminary data.</text>
</comment>
<keyword evidence="5" id="KW-1134">Transmembrane beta strand</keyword>
<evidence type="ECO:0000256" key="2">
    <source>
        <dbReference type="ARBA" id="ARBA00004441"/>
    </source>
</evidence>
<proteinExistence type="inferred from homology"/>
<dbReference type="GO" id="GO:0008308">
    <property type="term" value="F:voltage-gated monoatomic anion channel activity"/>
    <property type="evidence" value="ECO:0007669"/>
    <property type="project" value="InterPro"/>
</dbReference>
<evidence type="ECO:0000256" key="9">
    <source>
        <dbReference type="ARBA" id="ARBA00022805"/>
    </source>
</evidence>
<evidence type="ECO:0000256" key="8">
    <source>
        <dbReference type="ARBA" id="ARBA00022692"/>
    </source>
</evidence>